<dbReference type="Proteomes" id="UP000025756">
    <property type="component" value="Unassembled WGS sequence"/>
</dbReference>
<dbReference type="PANTHER" id="PTHR14503">
    <property type="entry name" value="MITOCHONDRIAL RIBOSOMAL PROTEIN 34 FAMILY MEMBER"/>
    <property type="match status" value="1"/>
</dbReference>
<keyword evidence="2 5" id="KW-0689">Ribosomal protein</keyword>
<dbReference type="Pfam" id="PF00468">
    <property type="entry name" value="Ribosomal_L34"/>
    <property type="match status" value="1"/>
</dbReference>
<protein>
    <recommendedName>
        <fullName evidence="4 5">Large ribosomal subunit protein bL34</fullName>
    </recommendedName>
</protein>
<evidence type="ECO:0000256" key="5">
    <source>
        <dbReference type="HAMAP-Rule" id="MF_00391"/>
    </source>
</evidence>
<dbReference type="PROSITE" id="PS00784">
    <property type="entry name" value="RIBOSOMAL_L34"/>
    <property type="match status" value="1"/>
</dbReference>
<comment type="similarity">
    <text evidence="1 5">Belongs to the bacterial ribosomal protein bL34 family.</text>
</comment>
<dbReference type="Gene3D" id="1.10.287.3980">
    <property type="match status" value="1"/>
</dbReference>
<comment type="caution">
    <text evidence="7">The sequence shown here is derived from an EMBL/GenBank/DDBJ whole genome shotgun (WGS) entry which is preliminary data.</text>
</comment>
<dbReference type="NCBIfam" id="TIGR01030">
    <property type="entry name" value="rpmH_bact"/>
    <property type="match status" value="1"/>
</dbReference>
<accession>A0ABR4RIU4</accession>
<feature type="region of interest" description="Disordered" evidence="6">
    <location>
        <begin position="1"/>
        <end position="22"/>
    </location>
</feature>
<evidence type="ECO:0000256" key="4">
    <source>
        <dbReference type="ARBA" id="ARBA00035177"/>
    </source>
</evidence>
<keyword evidence="8" id="KW-1185">Reference proteome</keyword>
<evidence type="ECO:0000313" key="7">
    <source>
        <dbReference type="EMBL" id="KCV35199.1"/>
    </source>
</evidence>
<reference evidence="7 8" key="1">
    <citation type="submission" date="2014-03" db="EMBL/GenBank/DDBJ databases">
        <title>Genome sequence of Bordetella bronchiseptica.</title>
        <authorList>
            <person name="Harvill E."/>
            <person name="Goodfield L.L."/>
            <person name="Ivanov Y.V."/>
            <person name="Meyer J.A."/>
            <person name="Muse S.J."/>
            <person name="Jacobs N."/>
            <person name="Bendor L."/>
            <person name="Smallridge W.E."/>
            <person name="Brinkac L.M."/>
            <person name="Sanka R."/>
            <person name="Kim M."/>
            <person name="Losada L."/>
        </authorList>
    </citation>
    <scope>NUCLEOTIDE SEQUENCE [LARGE SCALE GENOMIC DNA]</scope>
    <source>
        <strain evidence="7 8">00-P-2796</strain>
    </source>
</reference>
<proteinExistence type="inferred from homology"/>
<dbReference type="InterPro" id="IPR020939">
    <property type="entry name" value="Ribosomal_bL34_CS"/>
</dbReference>
<dbReference type="InterPro" id="IPR000271">
    <property type="entry name" value="Ribosomal_bL34"/>
</dbReference>
<name>A0ABR4RIU4_BORBO</name>
<evidence type="ECO:0000313" key="8">
    <source>
        <dbReference type="Proteomes" id="UP000025756"/>
    </source>
</evidence>
<evidence type="ECO:0000256" key="6">
    <source>
        <dbReference type="SAM" id="MobiDB-lite"/>
    </source>
</evidence>
<dbReference type="PANTHER" id="PTHR14503:SF4">
    <property type="entry name" value="LARGE RIBOSOMAL SUBUNIT PROTEIN BL34M"/>
    <property type="match status" value="1"/>
</dbReference>
<feature type="compositionally biased region" description="Basic and acidic residues" evidence="6">
    <location>
        <begin position="12"/>
        <end position="21"/>
    </location>
</feature>
<evidence type="ECO:0000256" key="1">
    <source>
        <dbReference type="ARBA" id="ARBA00010111"/>
    </source>
</evidence>
<organism evidence="7 8">
    <name type="scientific">Bordetella bronchiseptica 00-P-2796</name>
    <dbReference type="NCBI Taxonomy" id="1331199"/>
    <lineage>
        <taxon>Bacteria</taxon>
        <taxon>Pseudomonadati</taxon>
        <taxon>Pseudomonadota</taxon>
        <taxon>Betaproteobacteria</taxon>
        <taxon>Burkholderiales</taxon>
        <taxon>Alcaligenaceae</taxon>
        <taxon>Bordetella</taxon>
    </lineage>
</organism>
<dbReference type="HAMAP" id="MF_00391">
    <property type="entry name" value="Ribosomal_bL34"/>
    <property type="match status" value="1"/>
</dbReference>
<gene>
    <name evidence="5 7" type="primary">rpmH</name>
    <name evidence="7" type="ORF">L490_4823</name>
</gene>
<dbReference type="EMBL" id="JGWH01000087">
    <property type="protein sequence ID" value="KCV35199.1"/>
    <property type="molecule type" value="Genomic_DNA"/>
</dbReference>
<evidence type="ECO:0000256" key="3">
    <source>
        <dbReference type="ARBA" id="ARBA00023274"/>
    </source>
</evidence>
<dbReference type="GO" id="GO:0005840">
    <property type="term" value="C:ribosome"/>
    <property type="evidence" value="ECO:0007669"/>
    <property type="project" value="UniProtKB-KW"/>
</dbReference>
<sequence length="139" mass="15803">MMGFSEFCLSEGSRRSQEKPGPRLGRYLQAASLCMLWGEPVAPTVRPPRPRLLDCLPRCPSMRASRQPSRYPPRILARNPVGQVPSDFCSFCGSSMKRTYQPSVTRRKRTHGFRVRMKTRAGRAILNARRAKGRKRLAV</sequence>
<evidence type="ECO:0000256" key="2">
    <source>
        <dbReference type="ARBA" id="ARBA00022980"/>
    </source>
</evidence>
<keyword evidence="3 5" id="KW-0687">Ribonucleoprotein</keyword>